<organism evidence="2 3">
    <name type="scientific">Actinomadura napierensis</name>
    <dbReference type="NCBI Taxonomy" id="267854"/>
    <lineage>
        <taxon>Bacteria</taxon>
        <taxon>Bacillati</taxon>
        <taxon>Actinomycetota</taxon>
        <taxon>Actinomycetes</taxon>
        <taxon>Streptosporangiales</taxon>
        <taxon>Thermomonosporaceae</taxon>
        <taxon>Actinomadura</taxon>
    </lineage>
</organism>
<feature type="transmembrane region" description="Helical" evidence="1">
    <location>
        <begin position="18"/>
        <end position="40"/>
    </location>
</feature>
<evidence type="ECO:0000256" key="1">
    <source>
        <dbReference type="SAM" id="Phobius"/>
    </source>
</evidence>
<keyword evidence="3" id="KW-1185">Reference proteome</keyword>
<keyword evidence="1" id="KW-0812">Transmembrane</keyword>
<comment type="caution">
    <text evidence="2">The sequence shown here is derived from an EMBL/GenBank/DDBJ whole genome shotgun (WGS) entry which is preliminary data.</text>
</comment>
<gene>
    <name evidence="2" type="ORF">GCM10009727_93910</name>
</gene>
<evidence type="ECO:0000313" key="3">
    <source>
        <dbReference type="Proteomes" id="UP001501020"/>
    </source>
</evidence>
<evidence type="ECO:0000313" key="2">
    <source>
        <dbReference type="EMBL" id="GAA2170069.1"/>
    </source>
</evidence>
<proteinExistence type="predicted"/>
<dbReference type="RefSeq" id="WP_344284370.1">
    <property type="nucleotide sequence ID" value="NZ_BAAAMR010000187.1"/>
</dbReference>
<reference evidence="2 3" key="1">
    <citation type="journal article" date="2019" name="Int. J. Syst. Evol. Microbiol.">
        <title>The Global Catalogue of Microorganisms (GCM) 10K type strain sequencing project: providing services to taxonomists for standard genome sequencing and annotation.</title>
        <authorList>
            <consortium name="The Broad Institute Genomics Platform"/>
            <consortium name="The Broad Institute Genome Sequencing Center for Infectious Disease"/>
            <person name="Wu L."/>
            <person name="Ma J."/>
        </authorList>
    </citation>
    <scope>NUCLEOTIDE SEQUENCE [LARGE SCALE GENOMIC DNA]</scope>
    <source>
        <strain evidence="2 3">JCM 13850</strain>
    </source>
</reference>
<protein>
    <recommendedName>
        <fullName evidence="4">PH domain-containing protein</fullName>
    </recommendedName>
</protein>
<feature type="transmembrane region" description="Helical" evidence="1">
    <location>
        <begin position="46"/>
        <end position="67"/>
    </location>
</feature>
<keyword evidence="1" id="KW-0472">Membrane</keyword>
<evidence type="ECO:0008006" key="4">
    <source>
        <dbReference type="Google" id="ProtNLM"/>
    </source>
</evidence>
<name>A0ABN3AI72_9ACTN</name>
<accession>A0ABN3AI72</accession>
<keyword evidence="1" id="KW-1133">Transmembrane helix</keyword>
<sequence>MSVVDELVLFERSRRGGVVGTAVLVFLGVLFVVVGVVMVSQGGSKVVAAVFAFVFGAALVVLAALALRGGVAPDRLALTPGGVSISRREESFLLPVTAIRSFELVPVKGVRTLNVRFDPAAVPDVPAHVARLGTELGPGELRLVAVGERKPFASPALAARAREYVARHGLGEWRDA</sequence>
<dbReference type="EMBL" id="BAAAMR010000187">
    <property type="protein sequence ID" value="GAA2170069.1"/>
    <property type="molecule type" value="Genomic_DNA"/>
</dbReference>
<dbReference type="Proteomes" id="UP001501020">
    <property type="component" value="Unassembled WGS sequence"/>
</dbReference>